<sequence length="251" mass="27939">MQEDGYVNHQSATYELSESGELLQESFEHLHEIAAGAIENRSFVRWLPAELDSLPLEALENFELIHNTPDQPHNVLNAFVSGAGIDLEAFRGMGAIRSPALDQAYRPVVNHTPSVTVVFTDEVLFQFHGDHRFVDYAAQFDYSAYLKDGLIRQDARLLFVPGPIPLHLAIYDDSRVIMAPAPSTGVTEAESTALESSDSCIIEWALNLFSAHLEDARPPIRVFQEHAATLIGDKNGQERLLRSSTPQKMAR</sequence>
<dbReference type="InterPro" id="IPR013561">
    <property type="entry name" value="FilR1_middle_dom"/>
</dbReference>
<dbReference type="Pfam" id="PF08350">
    <property type="entry name" value="FilR1_middle"/>
    <property type="match status" value="1"/>
</dbReference>
<proteinExistence type="predicted"/>
<dbReference type="Proteomes" id="UP001596432">
    <property type="component" value="Unassembled WGS sequence"/>
</dbReference>
<dbReference type="EMBL" id="JBHTAS010000002">
    <property type="protein sequence ID" value="MFC7142839.1"/>
    <property type="molecule type" value="Genomic_DNA"/>
</dbReference>
<reference evidence="4" key="2">
    <citation type="journal article" date="2019" name="Int. J. Syst. Evol. Microbiol.">
        <title>The Global Catalogue of Microorganisms (GCM) 10K type strain sequencing project: providing services to taxonomists for standard genome sequencing and annotation.</title>
        <authorList>
            <consortium name="The Broad Institute Genomics Platform"/>
            <consortium name="The Broad Institute Genome Sequencing Center for Infectious Disease"/>
            <person name="Wu L."/>
            <person name="Ma J."/>
        </authorList>
    </citation>
    <scope>NUCLEOTIDE SEQUENCE [LARGE SCALE GENOMIC DNA]</scope>
    <source>
        <strain evidence="4">XZYJT29</strain>
    </source>
</reference>
<feature type="domain" description="Methanogenesis regulatory protein FilR1 middle" evidence="1">
    <location>
        <begin position="85"/>
        <end position="214"/>
    </location>
</feature>
<dbReference type="GeneID" id="78823299"/>
<dbReference type="AlphaFoldDB" id="A0ABD5Y6E1"/>
<name>A0ABD5Y6E1_9EURY</name>
<evidence type="ECO:0000313" key="3">
    <source>
        <dbReference type="EMBL" id="MFC7142935.1"/>
    </source>
</evidence>
<reference evidence="3" key="3">
    <citation type="submission" date="2024-09" db="EMBL/GenBank/DDBJ databases">
        <authorList>
            <person name="Sun Q."/>
        </authorList>
    </citation>
    <scope>NUCLEOTIDE SEQUENCE</scope>
    <source>
        <strain evidence="3">NBRC 111756</strain>
    </source>
</reference>
<organism evidence="3 4">
    <name type="scientific">Halosimplex aquaticum</name>
    <dbReference type="NCBI Taxonomy" id="3026162"/>
    <lineage>
        <taxon>Archaea</taxon>
        <taxon>Methanobacteriati</taxon>
        <taxon>Methanobacteriota</taxon>
        <taxon>Stenosarchaea group</taxon>
        <taxon>Halobacteria</taxon>
        <taxon>Halobacteriales</taxon>
        <taxon>Haloarculaceae</taxon>
        <taxon>Halosimplex</taxon>
    </lineage>
</organism>
<comment type="caution">
    <text evidence="3">The sequence shown here is derived from an EMBL/GenBank/DDBJ whole genome shotgun (WGS) entry which is preliminary data.</text>
</comment>
<evidence type="ECO:0000313" key="2">
    <source>
        <dbReference type="EMBL" id="MFC7142839.1"/>
    </source>
</evidence>
<reference evidence="3" key="1">
    <citation type="journal article" date="2014" name="Int. J. Syst. Evol. Microbiol.">
        <title>Complete genome sequence of Corynebacterium casei LMG S-19264T (=DSM 44701T), isolated from a smear-ripened cheese.</title>
        <authorList>
            <consortium name="US DOE Joint Genome Institute (JGI-PGF)"/>
            <person name="Walter F."/>
            <person name="Albersmeier A."/>
            <person name="Kalinowski J."/>
            <person name="Ruckert C."/>
        </authorList>
    </citation>
    <scope>NUCLEOTIDE SEQUENCE [LARGE SCALE GENOMIC DNA]</scope>
    <source>
        <strain evidence="3">NBRC 111756</strain>
    </source>
</reference>
<protein>
    <recommendedName>
        <fullName evidence="1">Methanogenesis regulatory protein FilR1 middle domain-containing protein</fullName>
    </recommendedName>
</protein>
<keyword evidence="4" id="KW-1185">Reference proteome</keyword>
<dbReference type="EMBL" id="JBHTAS010000002">
    <property type="protein sequence ID" value="MFC7142935.1"/>
    <property type="molecule type" value="Genomic_DNA"/>
</dbReference>
<accession>A0ABD5Y6E1</accession>
<dbReference type="RefSeq" id="WP_274326264.1">
    <property type="nucleotide sequence ID" value="NZ_CP118159.1"/>
</dbReference>
<gene>
    <name evidence="2" type="ORF">ACFQMA_23785</name>
    <name evidence="3" type="ORF">ACFQMA_24310</name>
</gene>
<evidence type="ECO:0000259" key="1">
    <source>
        <dbReference type="Pfam" id="PF08350"/>
    </source>
</evidence>
<evidence type="ECO:0000313" key="4">
    <source>
        <dbReference type="Proteomes" id="UP001596432"/>
    </source>
</evidence>